<dbReference type="EMBL" id="JACHIB010000007">
    <property type="protein sequence ID" value="MBB6083429.1"/>
    <property type="molecule type" value="Genomic_DNA"/>
</dbReference>
<sequence>MDKQKKILVIGGLAALVLIGGWLAVSHVATSRAEDKLYAFLDRYQLRDAVHWQSLSASPFGTATLKGITIRLGEGQNAEKGAIERIHLSDLEDSEDRKSARVEVTGIAGGDGRSLLNRTSLIQAAGRADLPPFSLTMDWRLDRKDDTGALHFSLEQPKAFDGKFDLELSRVRDLLRLADRLAHGGGDDFQELAGGFGFLGPLGALAVVSQKIQQMEVRAVRASIRDEGYGERSRALAKRHDFDAAPGEGSADVQRERWFKEKIDAGRAQCKKDPEAAFGGAPLSRDDCLALLDFVTGESAKLTVKMEPARPVSLEQLLEGGSSRDPYRSIRLLEMRLDN</sequence>
<accession>A0A7W9TMS6</accession>
<dbReference type="AlphaFoldDB" id="A0A7W9TMS6"/>
<comment type="caution">
    <text evidence="1">The sequence shown here is derived from an EMBL/GenBank/DDBJ whole genome shotgun (WGS) entry which is preliminary data.</text>
</comment>
<reference evidence="1 2" key="1">
    <citation type="submission" date="2020-08" db="EMBL/GenBank/DDBJ databases">
        <title>Genomic Encyclopedia of Type Strains, Phase IV (KMG-IV): sequencing the most valuable type-strain genomes for metagenomic binning, comparative biology and taxonomic classification.</title>
        <authorList>
            <person name="Goeker M."/>
        </authorList>
    </citation>
    <scope>NUCLEOTIDE SEQUENCE [LARGE SCALE GENOMIC DNA]</scope>
    <source>
        <strain evidence="1 2">DSM 12141</strain>
    </source>
</reference>
<organism evidence="1 2">
    <name type="scientific">Castellaniella defragrans</name>
    <name type="common">Alcaligenes defragrans</name>
    <dbReference type="NCBI Taxonomy" id="75697"/>
    <lineage>
        <taxon>Bacteria</taxon>
        <taxon>Pseudomonadati</taxon>
        <taxon>Pseudomonadota</taxon>
        <taxon>Betaproteobacteria</taxon>
        <taxon>Burkholderiales</taxon>
        <taxon>Alcaligenaceae</taxon>
        <taxon>Castellaniella</taxon>
    </lineage>
</organism>
<evidence type="ECO:0008006" key="3">
    <source>
        <dbReference type="Google" id="ProtNLM"/>
    </source>
</evidence>
<dbReference type="RefSeq" id="WP_151025274.1">
    <property type="nucleotide sequence ID" value="NZ_JACHIB010000007.1"/>
</dbReference>
<protein>
    <recommendedName>
        <fullName evidence="3">DUF945 domain-containing protein</fullName>
    </recommendedName>
</protein>
<evidence type="ECO:0000313" key="2">
    <source>
        <dbReference type="Proteomes" id="UP000541136"/>
    </source>
</evidence>
<evidence type="ECO:0000313" key="1">
    <source>
        <dbReference type="EMBL" id="MBB6083429.1"/>
    </source>
</evidence>
<proteinExistence type="predicted"/>
<dbReference type="Proteomes" id="UP000541136">
    <property type="component" value="Unassembled WGS sequence"/>
</dbReference>
<gene>
    <name evidence="1" type="ORF">HNR28_001467</name>
</gene>
<name>A0A7W9TMS6_CASDE</name>